<feature type="domain" description="CCHC-type" evidence="4">
    <location>
        <begin position="617"/>
        <end position="632"/>
    </location>
</feature>
<evidence type="ECO:0000259" key="4">
    <source>
        <dbReference type="PROSITE" id="PS50158"/>
    </source>
</evidence>
<protein>
    <recommendedName>
        <fullName evidence="4">CCHC-type domain-containing protein</fullName>
    </recommendedName>
</protein>
<dbReference type="PROSITE" id="PS50158">
    <property type="entry name" value="ZF_CCHC"/>
    <property type="match status" value="1"/>
</dbReference>
<organism evidence="5 6">
    <name type="scientific">Mycena metata</name>
    <dbReference type="NCBI Taxonomy" id="1033252"/>
    <lineage>
        <taxon>Eukaryota</taxon>
        <taxon>Fungi</taxon>
        <taxon>Dikarya</taxon>
        <taxon>Basidiomycota</taxon>
        <taxon>Agaricomycotina</taxon>
        <taxon>Agaricomycetes</taxon>
        <taxon>Agaricomycetidae</taxon>
        <taxon>Agaricales</taxon>
        <taxon>Marasmiineae</taxon>
        <taxon>Mycenaceae</taxon>
        <taxon>Mycena</taxon>
    </lineage>
</organism>
<dbReference type="GO" id="GO:0003676">
    <property type="term" value="F:nucleic acid binding"/>
    <property type="evidence" value="ECO:0007669"/>
    <property type="project" value="InterPro"/>
</dbReference>
<dbReference type="SUPFAM" id="SSF57756">
    <property type="entry name" value="Retrovirus zinc finger-like domains"/>
    <property type="match status" value="1"/>
</dbReference>
<sequence>MLVLMLCFPTAAARLGVLLLRVCRDAVRFESPHSARSAPSPVPIPSPLSPAPFPPCSHRTSHAPSSRPPVSPSSSPASALVYTTSLRTCVESSRVHLALARAHTRARRELRARADVAAARSSCASSPRATRGRADRACAGRVMHNTRRISAAAHSRAVLLHVHPLPSHSIVPFSVQRRTTYPAPCTRCRLRTPTPPGTNSVCARADAAAARTPCACVEYPRSHIHARARADRVCTGRANIGTAAHCRTAPIRPDPLPSFPSPYSSPSYTHTPHRPLVVLLNFVVSLAFTSLNYNLPELMPQPGVPGQSSPFIQGGGGRAPIPPNDPRNGSVVFSIEAVNIVKKLGRQRVERNKKRAERRAAGDEDVSDDEVDELAAYMMVVPSQLYGEGSAPDGEEDALGGCAGAPANSQRLFDDEVAEKNTFQAHDTSIPAAIFSLAKNGISPPLTIFLPASLARIRASNVKTVKHGTGETTKVTVLDIADFPKEFSLDQATWSTTYNTFLTFLQLAVGPRTFDSFARHYNRILSDPEIGVWFPAYRAFDHQIRAQFFTKPYIIDIADPEYRSALQSARDTFILANRPVTDATSSIGRAGPSRDKGDRYRPYDRDTTTDRRTNTLCFRCGRVGHNAHRCDESTPSKHGRQFVVFANREGLFRISDKRAVCAIFNIGRCDKGQNHALHICSLCADAHHGAAGCTRN</sequence>
<evidence type="ECO:0000313" key="6">
    <source>
        <dbReference type="Proteomes" id="UP001215598"/>
    </source>
</evidence>
<dbReference type="Proteomes" id="UP001215598">
    <property type="component" value="Unassembled WGS sequence"/>
</dbReference>
<keyword evidence="1" id="KW-0507">mRNA processing</keyword>
<dbReference type="InterPro" id="IPR036875">
    <property type="entry name" value="Znf_CCHC_sf"/>
</dbReference>
<evidence type="ECO:0000256" key="3">
    <source>
        <dbReference type="SAM" id="MobiDB-lite"/>
    </source>
</evidence>
<evidence type="ECO:0000313" key="5">
    <source>
        <dbReference type="EMBL" id="KAJ7716209.1"/>
    </source>
</evidence>
<evidence type="ECO:0000256" key="1">
    <source>
        <dbReference type="ARBA" id="ARBA00022664"/>
    </source>
</evidence>
<dbReference type="GO" id="GO:0006397">
    <property type="term" value="P:mRNA processing"/>
    <property type="evidence" value="ECO:0007669"/>
    <property type="project" value="UniProtKB-KW"/>
</dbReference>
<keyword evidence="2" id="KW-0863">Zinc-finger</keyword>
<keyword evidence="2" id="KW-0862">Zinc</keyword>
<accession>A0AAD7HAA9</accession>
<dbReference type="AlphaFoldDB" id="A0AAD7HAA9"/>
<dbReference type="GO" id="GO:0008270">
    <property type="term" value="F:zinc ion binding"/>
    <property type="evidence" value="ECO:0007669"/>
    <property type="project" value="UniProtKB-KW"/>
</dbReference>
<feature type="compositionally biased region" description="Basic residues" evidence="3">
    <location>
        <begin position="348"/>
        <end position="357"/>
    </location>
</feature>
<feature type="compositionally biased region" description="Pro residues" evidence="3">
    <location>
        <begin position="40"/>
        <end position="55"/>
    </location>
</feature>
<dbReference type="EMBL" id="JARKIB010000295">
    <property type="protein sequence ID" value="KAJ7716209.1"/>
    <property type="molecule type" value="Genomic_DNA"/>
</dbReference>
<evidence type="ECO:0000256" key="2">
    <source>
        <dbReference type="PROSITE-ProRule" id="PRU00047"/>
    </source>
</evidence>
<keyword evidence="2" id="KW-0479">Metal-binding</keyword>
<dbReference type="InterPro" id="IPR001878">
    <property type="entry name" value="Znf_CCHC"/>
</dbReference>
<feature type="region of interest" description="Disordered" evidence="3">
    <location>
        <begin position="348"/>
        <end position="368"/>
    </location>
</feature>
<proteinExistence type="predicted"/>
<name>A0AAD7HAA9_9AGAR</name>
<feature type="compositionally biased region" description="Basic and acidic residues" evidence="3">
    <location>
        <begin position="592"/>
        <end position="607"/>
    </location>
</feature>
<feature type="region of interest" description="Disordered" evidence="3">
    <location>
        <begin position="33"/>
        <end position="77"/>
    </location>
</feature>
<gene>
    <name evidence="5" type="ORF">B0H16DRAFT_1741438</name>
</gene>
<keyword evidence="6" id="KW-1185">Reference proteome</keyword>
<comment type="caution">
    <text evidence="5">The sequence shown here is derived from an EMBL/GenBank/DDBJ whole genome shotgun (WGS) entry which is preliminary data.</text>
</comment>
<feature type="region of interest" description="Disordered" evidence="3">
    <location>
        <begin position="584"/>
        <end position="607"/>
    </location>
</feature>
<reference evidence="5" key="1">
    <citation type="submission" date="2023-03" db="EMBL/GenBank/DDBJ databases">
        <title>Massive genome expansion in bonnet fungi (Mycena s.s.) driven by repeated elements and novel gene families across ecological guilds.</title>
        <authorList>
            <consortium name="Lawrence Berkeley National Laboratory"/>
            <person name="Harder C.B."/>
            <person name="Miyauchi S."/>
            <person name="Viragh M."/>
            <person name="Kuo A."/>
            <person name="Thoen E."/>
            <person name="Andreopoulos B."/>
            <person name="Lu D."/>
            <person name="Skrede I."/>
            <person name="Drula E."/>
            <person name="Henrissat B."/>
            <person name="Morin E."/>
            <person name="Kohler A."/>
            <person name="Barry K."/>
            <person name="LaButti K."/>
            <person name="Morin E."/>
            <person name="Salamov A."/>
            <person name="Lipzen A."/>
            <person name="Mereny Z."/>
            <person name="Hegedus B."/>
            <person name="Baldrian P."/>
            <person name="Stursova M."/>
            <person name="Weitz H."/>
            <person name="Taylor A."/>
            <person name="Grigoriev I.V."/>
            <person name="Nagy L.G."/>
            <person name="Martin F."/>
            <person name="Kauserud H."/>
        </authorList>
    </citation>
    <scope>NUCLEOTIDE SEQUENCE</scope>
    <source>
        <strain evidence="5">CBHHK182m</strain>
    </source>
</reference>